<name>A0A7W9TKB5_9ACTN</name>
<sequence length="58" mass="5990">MEPLVHNAGIDGYGPCAETGTALLEKERAVYGGTKGYVVTVSRTLAAEPDGAPVRDQG</sequence>
<reference evidence="1 2" key="1">
    <citation type="submission" date="2020-08" db="EMBL/GenBank/DDBJ databases">
        <title>Genomic Encyclopedia of Type Strains, Phase IV (KMG-IV): sequencing the most valuable type-strain genomes for metagenomic binning, comparative biology and taxonomic classification.</title>
        <authorList>
            <person name="Goeker M."/>
        </authorList>
    </citation>
    <scope>NUCLEOTIDE SEQUENCE [LARGE SCALE GENOMIC DNA]</scope>
    <source>
        <strain evidence="1 2">DSM 43350</strain>
    </source>
</reference>
<accession>A0A7W9TKB5</accession>
<keyword evidence="2" id="KW-1185">Reference proteome</keyword>
<evidence type="ECO:0000313" key="1">
    <source>
        <dbReference type="EMBL" id="MBB6081222.1"/>
    </source>
</evidence>
<evidence type="ECO:0000313" key="2">
    <source>
        <dbReference type="Proteomes" id="UP000591537"/>
    </source>
</evidence>
<gene>
    <name evidence="1" type="ORF">HNR57_007173</name>
</gene>
<dbReference type="RefSeq" id="WP_184566758.1">
    <property type="nucleotide sequence ID" value="NZ_BAAARS010000010.1"/>
</dbReference>
<protein>
    <submittedName>
        <fullName evidence="1">Uncharacterized protein</fullName>
    </submittedName>
</protein>
<organism evidence="1 2">
    <name type="scientific">Streptomyces paradoxus</name>
    <dbReference type="NCBI Taxonomy" id="66375"/>
    <lineage>
        <taxon>Bacteria</taxon>
        <taxon>Bacillati</taxon>
        <taxon>Actinomycetota</taxon>
        <taxon>Actinomycetes</taxon>
        <taxon>Kitasatosporales</taxon>
        <taxon>Streptomycetaceae</taxon>
        <taxon>Streptomyces</taxon>
    </lineage>
</organism>
<proteinExistence type="predicted"/>
<dbReference type="Proteomes" id="UP000591537">
    <property type="component" value="Unassembled WGS sequence"/>
</dbReference>
<comment type="caution">
    <text evidence="1">The sequence shown here is derived from an EMBL/GenBank/DDBJ whole genome shotgun (WGS) entry which is preliminary data.</text>
</comment>
<dbReference type="AlphaFoldDB" id="A0A7W9TKB5"/>
<dbReference type="EMBL" id="JACHGV010000016">
    <property type="protein sequence ID" value="MBB6081222.1"/>
    <property type="molecule type" value="Genomic_DNA"/>
</dbReference>